<evidence type="ECO:0000256" key="1">
    <source>
        <dbReference type="ARBA" id="ARBA00007692"/>
    </source>
</evidence>
<name>A0AAV0ZVG3_VICFA</name>
<organism evidence="4 5">
    <name type="scientific">Vicia faba</name>
    <name type="common">Broad bean</name>
    <name type="synonym">Faba vulgaris</name>
    <dbReference type="NCBI Taxonomy" id="3906"/>
    <lineage>
        <taxon>Eukaryota</taxon>
        <taxon>Viridiplantae</taxon>
        <taxon>Streptophyta</taxon>
        <taxon>Embryophyta</taxon>
        <taxon>Tracheophyta</taxon>
        <taxon>Spermatophyta</taxon>
        <taxon>Magnoliopsida</taxon>
        <taxon>eudicotyledons</taxon>
        <taxon>Gunneridae</taxon>
        <taxon>Pentapetalae</taxon>
        <taxon>rosids</taxon>
        <taxon>fabids</taxon>
        <taxon>Fabales</taxon>
        <taxon>Fabaceae</taxon>
        <taxon>Papilionoideae</taxon>
        <taxon>50 kb inversion clade</taxon>
        <taxon>NPAAA clade</taxon>
        <taxon>Hologalegina</taxon>
        <taxon>IRL clade</taxon>
        <taxon>Fabeae</taxon>
        <taxon>Vicia</taxon>
    </lineage>
</organism>
<keyword evidence="2" id="KW-0804">Transcription</keyword>
<keyword evidence="5" id="KW-1185">Reference proteome</keyword>
<dbReference type="AlphaFoldDB" id="A0AAV0ZVG3"/>
<dbReference type="PANTHER" id="PTHR13068:SF91">
    <property type="entry name" value="TRANSCRIPTION TERMINATION FACTOR FAMILY PROTEIN"/>
    <property type="match status" value="1"/>
</dbReference>
<dbReference type="FunFam" id="1.25.70.10:FF:000001">
    <property type="entry name" value="Mitochondrial transcription termination factor-like"/>
    <property type="match status" value="1"/>
</dbReference>
<dbReference type="Proteomes" id="UP001157006">
    <property type="component" value="Chromosome 3"/>
</dbReference>
<dbReference type="PANTHER" id="PTHR13068">
    <property type="entry name" value="CGI-12 PROTEIN-RELATED"/>
    <property type="match status" value="1"/>
</dbReference>
<accession>A0AAV0ZVG3</accession>
<dbReference type="GO" id="GO:0003676">
    <property type="term" value="F:nucleic acid binding"/>
    <property type="evidence" value="ECO:0007669"/>
    <property type="project" value="InterPro"/>
</dbReference>
<protein>
    <recommendedName>
        <fullName evidence="6">mTERF protein</fullName>
    </recommendedName>
</protein>
<evidence type="ECO:0000313" key="4">
    <source>
        <dbReference type="EMBL" id="CAI8602360.1"/>
    </source>
</evidence>
<evidence type="ECO:0000256" key="2">
    <source>
        <dbReference type="ARBA" id="ARBA00022472"/>
    </source>
</evidence>
<evidence type="ECO:0000256" key="3">
    <source>
        <dbReference type="ARBA" id="ARBA00022946"/>
    </source>
</evidence>
<dbReference type="SMART" id="SM00733">
    <property type="entry name" value="Mterf"/>
    <property type="match status" value="5"/>
</dbReference>
<dbReference type="InterPro" id="IPR003690">
    <property type="entry name" value="MTERF"/>
</dbReference>
<sequence length="381" mass="43827">MFATHRHRPILYLKALTFPPNPNPSFHHFCTASSNSTPFPVSYLIHNLGFSPQSASKLSSTYNLRFKTNQNPDLVLNFFRNHGVSDSQLRNMVVKTPWLLSCDPSIRVFPKFQFFLSKGASTSDIVHLVTKFPMILSPSLENHIVPTYEFLTRFFQSHKDIVTHAIQNPLLFCYRNVLLNVRMLIEYGVPDSCIARLLQVNSKVLNTNELLKLVQELKDLGFNPSQSTFSIALHAKRTVVKARWKEKVDAFKKWGWSDQDVVEAFRKQPQCMLASLDKINLVMSFWVDQLGWDAMAIAKVPRVLSASMERRIIPRASVVQYLLKKDLLKKKASLTAPFIVVDKTFLDKYIMPFKEDSSYLLKLYEEKLNLAHNKDNKDGMI</sequence>
<comment type="similarity">
    <text evidence="1">Belongs to the mTERF family.</text>
</comment>
<proteinExistence type="inferred from homology"/>
<dbReference type="EMBL" id="OX451738">
    <property type="protein sequence ID" value="CAI8602360.1"/>
    <property type="molecule type" value="Genomic_DNA"/>
</dbReference>
<dbReference type="GO" id="GO:0006353">
    <property type="term" value="P:DNA-templated transcription termination"/>
    <property type="evidence" value="ECO:0007669"/>
    <property type="project" value="UniProtKB-KW"/>
</dbReference>
<evidence type="ECO:0000313" key="5">
    <source>
        <dbReference type="Proteomes" id="UP001157006"/>
    </source>
</evidence>
<dbReference type="InterPro" id="IPR038538">
    <property type="entry name" value="MTERF_sf"/>
</dbReference>
<keyword evidence="2" id="KW-0805">Transcription regulation</keyword>
<reference evidence="4 5" key="1">
    <citation type="submission" date="2023-01" db="EMBL/GenBank/DDBJ databases">
        <authorList>
            <person name="Kreplak J."/>
        </authorList>
    </citation>
    <scope>NUCLEOTIDE SEQUENCE [LARGE SCALE GENOMIC DNA]</scope>
</reference>
<dbReference type="Gene3D" id="1.25.70.10">
    <property type="entry name" value="Transcription termination factor 3, mitochondrial"/>
    <property type="match status" value="1"/>
</dbReference>
<keyword evidence="3" id="KW-0809">Transit peptide</keyword>
<gene>
    <name evidence="4" type="ORF">VFH_III036560</name>
</gene>
<evidence type="ECO:0008006" key="6">
    <source>
        <dbReference type="Google" id="ProtNLM"/>
    </source>
</evidence>
<dbReference type="Pfam" id="PF02536">
    <property type="entry name" value="mTERF"/>
    <property type="match status" value="2"/>
</dbReference>
<keyword evidence="2" id="KW-0806">Transcription termination</keyword>